<accession>J0WN41</accession>
<evidence type="ECO:0000313" key="3">
    <source>
        <dbReference type="Proteomes" id="UP000006514"/>
    </source>
</evidence>
<feature type="region of interest" description="Disordered" evidence="1">
    <location>
        <begin position="307"/>
        <end position="356"/>
    </location>
</feature>
<dbReference type="OrthoDB" id="3009148at2759"/>
<feature type="compositionally biased region" description="Basic and acidic residues" evidence="1">
    <location>
        <begin position="328"/>
        <end position="340"/>
    </location>
</feature>
<dbReference type="OMA" id="HRPESKE"/>
<protein>
    <submittedName>
        <fullName evidence="2">Uncharacterized protein</fullName>
    </submittedName>
</protein>
<sequence length="381" mass="42738">MQADEAPGLLPLPRQTVSPFNSGQYIYSSDPGVNLTDPLIGSPGQIKSRRLQKSAKKRLDTIARQNKEEEALLLALVEEEEAKEAARVERIRRSRLEKSLRGVRDLWESGISLGTFLTCILDPETKDDGDFKARRFREIFSDRSAIDQILGFWTTASKTPKQVRDHVDAWMVSHVSRLANREATKITKDGWMRTPTQVTKQGVLAFRLDSLQPRFAAAAPVMYQVVLSFATARRQAKSGSEKLRQRKGMVLTQAISSLLREHSRDNSLVATQNGLYLYAAGAKRQTIAVLSHAGWCCSYPRLVSKSKYPSKKGANKGQAASPNLANTQKDHRPESKESYRRSQHQQDAQTLAASRRYSSTYDNINFTDSIAERTIGRKARS</sequence>
<feature type="compositionally biased region" description="Polar residues" evidence="1">
    <location>
        <begin position="345"/>
        <end position="356"/>
    </location>
</feature>
<dbReference type="Proteomes" id="UP000006514">
    <property type="component" value="Unassembled WGS sequence"/>
</dbReference>
<gene>
    <name evidence="2" type="ORF">AURDEDRAFT_131505</name>
</gene>
<feature type="compositionally biased region" description="Polar residues" evidence="1">
    <location>
        <begin position="318"/>
        <end position="327"/>
    </location>
</feature>
<proteinExistence type="predicted"/>
<evidence type="ECO:0000313" key="2">
    <source>
        <dbReference type="EMBL" id="EJD33790.1"/>
    </source>
</evidence>
<dbReference type="EMBL" id="JH688083">
    <property type="protein sequence ID" value="EJD33790.1"/>
    <property type="molecule type" value="Genomic_DNA"/>
</dbReference>
<dbReference type="KEGG" id="adl:AURDEDRAFT_131505"/>
<organism evidence="2 3">
    <name type="scientific">Auricularia subglabra (strain TFB-10046 / SS5)</name>
    <name type="common">White-rot fungus</name>
    <name type="synonym">Auricularia delicata (strain TFB10046)</name>
    <dbReference type="NCBI Taxonomy" id="717982"/>
    <lineage>
        <taxon>Eukaryota</taxon>
        <taxon>Fungi</taxon>
        <taxon>Dikarya</taxon>
        <taxon>Basidiomycota</taxon>
        <taxon>Agaricomycotina</taxon>
        <taxon>Agaricomycetes</taxon>
        <taxon>Auriculariales</taxon>
        <taxon>Auriculariaceae</taxon>
        <taxon>Auricularia</taxon>
    </lineage>
</organism>
<evidence type="ECO:0000256" key="1">
    <source>
        <dbReference type="SAM" id="MobiDB-lite"/>
    </source>
</evidence>
<keyword evidence="3" id="KW-1185">Reference proteome</keyword>
<dbReference type="AlphaFoldDB" id="J0WN41"/>
<reference evidence="3" key="1">
    <citation type="journal article" date="2012" name="Science">
        <title>The Paleozoic origin of enzymatic lignin decomposition reconstructed from 31 fungal genomes.</title>
        <authorList>
            <person name="Floudas D."/>
            <person name="Binder M."/>
            <person name="Riley R."/>
            <person name="Barry K."/>
            <person name="Blanchette R.A."/>
            <person name="Henrissat B."/>
            <person name="Martinez A.T."/>
            <person name="Otillar R."/>
            <person name="Spatafora J.W."/>
            <person name="Yadav J.S."/>
            <person name="Aerts A."/>
            <person name="Benoit I."/>
            <person name="Boyd A."/>
            <person name="Carlson A."/>
            <person name="Copeland A."/>
            <person name="Coutinho P.M."/>
            <person name="de Vries R.P."/>
            <person name="Ferreira P."/>
            <person name="Findley K."/>
            <person name="Foster B."/>
            <person name="Gaskell J."/>
            <person name="Glotzer D."/>
            <person name="Gorecki P."/>
            <person name="Heitman J."/>
            <person name="Hesse C."/>
            <person name="Hori C."/>
            <person name="Igarashi K."/>
            <person name="Jurgens J.A."/>
            <person name="Kallen N."/>
            <person name="Kersten P."/>
            <person name="Kohler A."/>
            <person name="Kuees U."/>
            <person name="Kumar T.K.A."/>
            <person name="Kuo A."/>
            <person name="LaButti K."/>
            <person name="Larrondo L.F."/>
            <person name="Lindquist E."/>
            <person name="Ling A."/>
            <person name="Lombard V."/>
            <person name="Lucas S."/>
            <person name="Lundell T."/>
            <person name="Martin R."/>
            <person name="McLaughlin D.J."/>
            <person name="Morgenstern I."/>
            <person name="Morin E."/>
            <person name="Murat C."/>
            <person name="Nagy L.G."/>
            <person name="Nolan M."/>
            <person name="Ohm R.A."/>
            <person name="Patyshakuliyeva A."/>
            <person name="Rokas A."/>
            <person name="Ruiz-Duenas F.J."/>
            <person name="Sabat G."/>
            <person name="Salamov A."/>
            <person name="Samejima M."/>
            <person name="Schmutz J."/>
            <person name="Slot J.C."/>
            <person name="St John F."/>
            <person name="Stenlid J."/>
            <person name="Sun H."/>
            <person name="Sun S."/>
            <person name="Syed K."/>
            <person name="Tsang A."/>
            <person name="Wiebenga A."/>
            <person name="Young D."/>
            <person name="Pisabarro A."/>
            <person name="Eastwood D.C."/>
            <person name="Martin F."/>
            <person name="Cullen D."/>
            <person name="Grigoriev I.V."/>
            <person name="Hibbett D.S."/>
        </authorList>
    </citation>
    <scope>NUCLEOTIDE SEQUENCE [LARGE SCALE GENOMIC DNA]</scope>
    <source>
        <strain evidence="3">TFB10046</strain>
    </source>
</reference>
<dbReference type="InParanoid" id="J0WN41"/>
<name>J0WN41_AURST</name>